<gene>
    <name evidence="2" type="ORF">GCM10025772_21450</name>
</gene>
<keyword evidence="1" id="KW-0732">Signal</keyword>
<name>A0ABP9S996_9GAMM</name>
<reference evidence="3" key="1">
    <citation type="journal article" date="2019" name="Int. J. Syst. Evol. Microbiol.">
        <title>The Global Catalogue of Microorganisms (GCM) 10K type strain sequencing project: providing services to taxonomists for standard genome sequencing and annotation.</title>
        <authorList>
            <consortium name="The Broad Institute Genomics Platform"/>
            <consortium name="The Broad Institute Genome Sequencing Center for Infectious Disease"/>
            <person name="Wu L."/>
            <person name="Ma J."/>
        </authorList>
    </citation>
    <scope>NUCLEOTIDE SEQUENCE [LARGE SCALE GENOMIC DNA]</scope>
    <source>
        <strain evidence="3">JCM 18720</strain>
    </source>
</reference>
<evidence type="ECO:0000256" key="1">
    <source>
        <dbReference type="SAM" id="SignalP"/>
    </source>
</evidence>
<dbReference type="RefSeq" id="WP_345317060.1">
    <property type="nucleotide sequence ID" value="NZ_BAABLF010000013.1"/>
</dbReference>
<dbReference type="PROSITE" id="PS51257">
    <property type="entry name" value="PROKAR_LIPOPROTEIN"/>
    <property type="match status" value="1"/>
</dbReference>
<dbReference type="EMBL" id="BAABLF010000013">
    <property type="protein sequence ID" value="GAA5192370.1"/>
    <property type="molecule type" value="Genomic_DNA"/>
</dbReference>
<accession>A0ABP9S996</accession>
<organism evidence="2 3">
    <name type="scientific">Ferrimonas gelatinilytica</name>
    <dbReference type="NCBI Taxonomy" id="1255257"/>
    <lineage>
        <taxon>Bacteria</taxon>
        <taxon>Pseudomonadati</taxon>
        <taxon>Pseudomonadota</taxon>
        <taxon>Gammaproteobacteria</taxon>
        <taxon>Alteromonadales</taxon>
        <taxon>Ferrimonadaceae</taxon>
        <taxon>Ferrimonas</taxon>
    </lineage>
</organism>
<dbReference type="Proteomes" id="UP001501600">
    <property type="component" value="Unassembled WGS sequence"/>
</dbReference>
<keyword evidence="3" id="KW-1185">Reference proteome</keyword>
<comment type="caution">
    <text evidence="2">The sequence shown here is derived from an EMBL/GenBank/DDBJ whole genome shotgun (WGS) entry which is preliminary data.</text>
</comment>
<proteinExistence type="predicted"/>
<sequence length="138" mass="14576">MIRQGSVIGVVGTLLCACLTASQVSAQGDEGDSTLALPSGLALLSAEQRYGVEAIQKDPLAPSDEALLRLKAEGWFIGSALTTQSLALRPGAPEPEWRARFGAGVRRGPASFTLNIRHSDDLPLADQLGLALTARYQF</sequence>
<evidence type="ECO:0000313" key="3">
    <source>
        <dbReference type="Proteomes" id="UP001501600"/>
    </source>
</evidence>
<feature type="signal peptide" evidence="1">
    <location>
        <begin position="1"/>
        <end position="26"/>
    </location>
</feature>
<evidence type="ECO:0000313" key="2">
    <source>
        <dbReference type="EMBL" id="GAA5192370.1"/>
    </source>
</evidence>
<feature type="chain" id="PRO_5046734896" evidence="1">
    <location>
        <begin position="27"/>
        <end position="138"/>
    </location>
</feature>
<protein>
    <submittedName>
        <fullName evidence="2">Uncharacterized protein</fullName>
    </submittedName>
</protein>